<dbReference type="Gene3D" id="1.25.40.10">
    <property type="entry name" value="Tetratricopeptide repeat domain"/>
    <property type="match status" value="1"/>
</dbReference>
<name>E5Y9M8_BILW3</name>
<dbReference type="InterPro" id="IPR050695">
    <property type="entry name" value="N-acetylmuramoyl_amidase_3"/>
</dbReference>
<dbReference type="Proteomes" id="UP000006034">
    <property type="component" value="Unassembled WGS sequence"/>
</dbReference>
<dbReference type="Pfam" id="PF01520">
    <property type="entry name" value="Amidase_3"/>
    <property type="match status" value="1"/>
</dbReference>
<keyword evidence="8" id="KW-1185">Reference proteome</keyword>
<dbReference type="RefSeq" id="WP_005028877.1">
    <property type="nucleotide sequence ID" value="NZ_KE150238.1"/>
</dbReference>
<dbReference type="eggNOG" id="COG0860">
    <property type="taxonomic scope" value="Bacteria"/>
</dbReference>
<evidence type="ECO:0000256" key="2">
    <source>
        <dbReference type="ARBA" id="ARBA00011901"/>
    </source>
</evidence>
<feature type="region of interest" description="Disordered" evidence="4">
    <location>
        <begin position="442"/>
        <end position="472"/>
    </location>
</feature>
<dbReference type="SUPFAM" id="SSF53187">
    <property type="entry name" value="Zn-dependent exopeptidases"/>
    <property type="match status" value="1"/>
</dbReference>
<reference evidence="7 8" key="1">
    <citation type="submission" date="2010-10" db="EMBL/GenBank/DDBJ databases">
        <authorList>
            <consortium name="The Broad Institute Genome Sequencing Platform"/>
            <person name="Ward D."/>
            <person name="Earl A."/>
            <person name="Feldgarden M."/>
            <person name="Young S.K."/>
            <person name="Gargeya S."/>
            <person name="Zeng Q."/>
            <person name="Alvarado L."/>
            <person name="Berlin A."/>
            <person name="Bochicchio J."/>
            <person name="Chapman S.B."/>
            <person name="Chen Z."/>
            <person name="Freedman E."/>
            <person name="Gellesch M."/>
            <person name="Goldberg J."/>
            <person name="Griggs A."/>
            <person name="Gujja S."/>
            <person name="Heilman E."/>
            <person name="Heiman D."/>
            <person name="Howarth C."/>
            <person name="Mehta T."/>
            <person name="Neiman D."/>
            <person name="Pearson M."/>
            <person name="Roberts A."/>
            <person name="Saif S."/>
            <person name="Shea T."/>
            <person name="Shenoy N."/>
            <person name="Sisk P."/>
            <person name="Stolte C."/>
            <person name="Sykes S."/>
            <person name="White J."/>
            <person name="Yandava C."/>
            <person name="Allen-Vercoe E."/>
            <person name="Sibley C."/>
            <person name="Ambrose C.E."/>
            <person name="Strauss J."/>
            <person name="Daigneault M."/>
            <person name="Haas B."/>
            <person name="Nusbaum C."/>
            <person name="Birren B."/>
        </authorList>
    </citation>
    <scope>NUCLEOTIDE SEQUENCE [LARGE SCALE GENOMIC DNA]</scope>
    <source>
        <strain evidence="7 8">3_1_6</strain>
    </source>
</reference>
<proteinExistence type="predicted"/>
<dbReference type="InterPro" id="IPR011990">
    <property type="entry name" value="TPR-like_helical_dom_sf"/>
</dbReference>
<dbReference type="GeneID" id="78084798"/>
<dbReference type="OrthoDB" id="9806267at2"/>
<evidence type="ECO:0000256" key="3">
    <source>
        <dbReference type="ARBA" id="ARBA00022801"/>
    </source>
</evidence>
<sequence length="558" mass="60902">MILTGSQTPHRSSPAIGRLFRPLLVAFALALFVTAFSDAHAAPSFEQQYEKAKQDMEFLKSDSKRGGWREPWEKLAQSFFDLHEKYPRWRNRPAALFRSALAMEELAKRSMLRQDAQAAVDRYGVFLKSYASHVLADDALFGIARIKAERFNDFSGAQEALNTIQNQYPRGDVAPEAKLYAQRLKAALEAAKSSTPGKKTAALLTDMKWENQKNLAVITLEFDRPIIWSIDTQSGSKKNDIPNRMVVDLMGVNPASTIRPGIKVQGSSLRRMRLDLSAPDKTRLLLDFRQVKRFMVKTESSPFRIVITTSATDAAMPRGISFGQGLQSSDPLFRFATRSIMIDPGHGGKDPGTVHNGVIEREVTLDIAKRVGSILAGKGIQVHYTRTDNTWVSLSTRSYMANQARADVLLSIHVNASPNENACGLETYFPDTASSSADAGKLAGLENANGGHKGDTGSPAASSSVRSQESRRLADTVQKCTLSVMKEKTFTVRDGGVKSGPFKVLLGANIPGILVEVGYCSNAQEAANLAIPTYRQALAEGIASGILAHLGSLDGNKR</sequence>
<reference evidence="7 8" key="2">
    <citation type="submission" date="2013-04" db="EMBL/GenBank/DDBJ databases">
        <title>The Genome Sequence of Bilophila wadsworthia 3_1_6.</title>
        <authorList>
            <consortium name="The Broad Institute Genomics Platform"/>
            <person name="Earl A."/>
            <person name="Ward D."/>
            <person name="Feldgarden M."/>
            <person name="Gevers D."/>
            <person name="Sibley C."/>
            <person name="Strauss J."/>
            <person name="Allen-Vercoe E."/>
            <person name="Walker B."/>
            <person name="Young S."/>
            <person name="Zeng Q."/>
            <person name="Gargeya S."/>
            <person name="Fitzgerald M."/>
            <person name="Haas B."/>
            <person name="Abouelleil A."/>
            <person name="Allen A.W."/>
            <person name="Alvarado L."/>
            <person name="Arachchi H.M."/>
            <person name="Berlin A.M."/>
            <person name="Chapman S.B."/>
            <person name="Gainer-Dewar J."/>
            <person name="Goldberg J."/>
            <person name="Griggs A."/>
            <person name="Gujja S."/>
            <person name="Hansen M."/>
            <person name="Howarth C."/>
            <person name="Imamovic A."/>
            <person name="Ireland A."/>
            <person name="Larimer J."/>
            <person name="McCowan C."/>
            <person name="Murphy C."/>
            <person name="Pearson M."/>
            <person name="Poon T.W."/>
            <person name="Priest M."/>
            <person name="Roberts A."/>
            <person name="Saif S."/>
            <person name="Shea T."/>
            <person name="Sisk P."/>
            <person name="Sykes S."/>
            <person name="Wortman J."/>
            <person name="Nusbaum C."/>
            <person name="Birren B."/>
        </authorList>
    </citation>
    <scope>NUCLEOTIDE SEQUENCE [LARGE SCALE GENOMIC DNA]</scope>
    <source>
        <strain evidence="7 8">3_1_6</strain>
    </source>
</reference>
<dbReference type="GO" id="GO:0008745">
    <property type="term" value="F:N-acetylmuramoyl-L-alanine amidase activity"/>
    <property type="evidence" value="ECO:0007669"/>
    <property type="project" value="UniProtKB-EC"/>
</dbReference>
<dbReference type="GO" id="GO:0030288">
    <property type="term" value="C:outer membrane-bounded periplasmic space"/>
    <property type="evidence" value="ECO:0007669"/>
    <property type="project" value="TreeGrafter"/>
</dbReference>
<dbReference type="EC" id="3.5.1.28" evidence="2"/>
<gene>
    <name evidence="7" type="ORF">HMPREF0179_02806</name>
</gene>
<dbReference type="InterPro" id="IPR002508">
    <property type="entry name" value="MurNAc-LAA_cat"/>
</dbReference>
<feature type="domain" description="MurNAc-LAA" evidence="6">
    <location>
        <begin position="398"/>
        <end position="547"/>
    </location>
</feature>
<dbReference type="Gene3D" id="3.40.630.40">
    <property type="entry name" value="Zn-dependent exopeptidases"/>
    <property type="match status" value="1"/>
</dbReference>
<protein>
    <recommendedName>
        <fullName evidence="2">N-acetylmuramoyl-L-alanine amidase</fullName>
        <ecNumber evidence="2">3.5.1.28</ecNumber>
    </recommendedName>
</protein>
<keyword evidence="5" id="KW-0732">Signal</keyword>
<evidence type="ECO:0000256" key="5">
    <source>
        <dbReference type="SAM" id="SignalP"/>
    </source>
</evidence>
<comment type="catalytic activity">
    <reaction evidence="1">
        <text>Hydrolyzes the link between N-acetylmuramoyl residues and L-amino acid residues in certain cell-wall glycopeptides.</text>
        <dbReference type="EC" id="3.5.1.28"/>
    </reaction>
</comment>
<evidence type="ECO:0000313" key="8">
    <source>
        <dbReference type="Proteomes" id="UP000006034"/>
    </source>
</evidence>
<dbReference type="SMART" id="SM00646">
    <property type="entry name" value="Ami_3"/>
    <property type="match status" value="1"/>
</dbReference>
<comment type="caution">
    <text evidence="7">The sequence shown here is derived from an EMBL/GenBank/DDBJ whole genome shotgun (WGS) entry which is preliminary data.</text>
</comment>
<feature type="chain" id="PRO_5003200945" description="N-acetylmuramoyl-L-alanine amidase" evidence="5">
    <location>
        <begin position="42"/>
        <end position="558"/>
    </location>
</feature>
<dbReference type="GO" id="GO:0009253">
    <property type="term" value="P:peptidoglycan catabolic process"/>
    <property type="evidence" value="ECO:0007669"/>
    <property type="project" value="InterPro"/>
</dbReference>
<dbReference type="HOGENOM" id="CLU_014322_11_0_7"/>
<evidence type="ECO:0000259" key="6">
    <source>
        <dbReference type="SMART" id="SM00646"/>
    </source>
</evidence>
<evidence type="ECO:0000313" key="7">
    <source>
        <dbReference type="EMBL" id="EFV43283.1"/>
    </source>
</evidence>
<dbReference type="STRING" id="563192.HMPREF0179_02806"/>
<dbReference type="PANTHER" id="PTHR30404">
    <property type="entry name" value="N-ACETYLMURAMOYL-L-ALANINE AMIDASE"/>
    <property type="match status" value="1"/>
</dbReference>
<dbReference type="EMBL" id="ADCP02000001">
    <property type="protein sequence ID" value="EFV43283.1"/>
    <property type="molecule type" value="Genomic_DNA"/>
</dbReference>
<keyword evidence="3" id="KW-0378">Hydrolase</keyword>
<dbReference type="Gene3D" id="2.60.40.3500">
    <property type="match status" value="1"/>
</dbReference>
<feature type="signal peptide" evidence="5">
    <location>
        <begin position="1"/>
        <end position="41"/>
    </location>
</feature>
<evidence type="ECO:0000256" key="4">
    <source>
        <dbReference type="SAM" id="MobiDB-lite"/>
    </source>
</evidence>
<dbReference type="CDD" id="cd02696">
    <property type="entry name" value="MurNAc-LAA"/>
    <property type="match status" value="1"/>
</dbReference>
<accession>E5Y9M8</accession>
<dbReference type="PANTHER" id="PTHR30404:SF0">
    <property type="entry name" value="N-ACETYLMURAMOYL-L-ALANINE AMIDASE AMIC"/>
    <property type="match status" value="1"/>
</dbReference>
<organism evidence="7 8">
    <name type="scientific">Bilophila wadsworthia (strain 3_1_6)</name>
    <dbReference type="NCBI Taxonomy" id="563192"/>
    <lineage>
        <taxon>Bacteria</taxon>
        <taxon>Pseudomonadati</taxon>
        <taxon>Thermodesulfobacteriota</taxon>
        <taxon>Desulfovibrionia</taxon>
        <taxon>Desulfovibrionales</taxon>
        <taxon>Desulfovibrionaceae</taxon>
        <taxon>Bilophila</taxon>
    </lineage>
</organism>
<evidence type="ECO:0000256" key="1">
    <source>
        <dbReference type="ARBA" id="ARBA00001561"/>
    </source>
</evidence>
<dbReference type="AlphaFoldDB" id="E5Y9M8"/>